<organism evidence="3 4">
    <name type="scientific">Kangiella profundi</name>
    <dbReference type="NCBI Taxonomy" id="1561924"/>
    <lineage>
        <taxon>Bacteria</taxon>
        <taxon>Pseudomonadati</taxon>
        <taxon>Pseudomonadota</taxon>
        <taxon>Gammaproteobacteria</taxon>
        <taxon>Kangiellales</taxon>
        <taxon>Kangiellaceae</taxon>
        <taxon>Kangiella</taxon>
    </lineage>
</organism>
<name>A0A2K9A4Z3_9GAMM</name>
<dbReference type="GO" id="GO:0016787">
    <property type="term" value="F:hydrolase activity"/>
    <property type="evidence" value="ECO:0007669"/>
    <property type="project" value="UniProtKB-KW"/>
</dbReference>
<proteinExistence type="inferred from homology"/>
<dbReference type="PRINTS" id="PR00111">
    <property type="entry name" value="ABHYDROLASE"/>
</dbReference>
<reference evidence="3 4" key="1">
    <citation type="submission" date="2017-12" db="EMBL/GenBank/DDBJ databases">
        <title>Kangiella profundi FT102 completed genome.</title>
        <authorList>
            <person name="Xu J."/>
            <person name="Wang J."/>
            <person name="Lu Y."/>
        </authorList>
    </citation>
    <scope>NUCLEOTIDE SEQUENCE [LARGE SCALE GENOMIC DNA]</scope>
    <source>
        <strain evidence="3 4">FT102</strain>
    </source>
</reference>
<protein>
    <submittedName>
        <fullName evidence="3">Alpha/beta hydrolase</fullName>
    </submittedName>
</protein>
<dbReference type="AlphaFoldDB" id="A0A2K9A4Z3"/>
<comment type="similarity">
    <text evidence="1">Belongs to the AB hydrolase superfamily.</text>
</comment>
<dbReference type="InterPro" id="IPR029058">
    <property type="entry name" value="AB_hydrolase_fold"/>
</dbReference>
<dbReference type="Proteomes" id="UP000232693">
    <property type="component" value="Chromosome"/>
</dbReference>
<keyword evidence="4" id="KW-1185">Reference proteome</keyword>
<dbReference type="PANTHER" id="PTHR43798">
    <property type="entry name" value="MONOACYLGLYCEROL LIPASE"/>
    <property type="match status" value="1"/>
</dbReference>
<dbReference type="Pfam" id="PF00561">
    <property type="entry name" value="Abhydrolase_1"/>
    <property type="match status" value="1"/>
</dbReference>
<dbReference type="SUPFAM" id="SSF53474">
    <property type="entry name" value="alpha/beta-Hydrolases"/>
    <property type="match status" value="1"/>
</dbReference>
<dbReference type="OrthoDB" id="149912at2"/>
<sequence length="288" mass="32454">MHVKFDQEYHFQIHHNKVAVLEWGDPKAEPILCLHGWLDNAATFHYLAPLLADKYRLIAIEFPGHGQSEHLSEDADYQFVSGISIIDGALDVLKIDKCHILGHSMGAALAMIYAGAVPHRVKSLISIDALGPFISTPEQTIEQLAQAIEQRKAKRSQKRYFSSIEDAANARAQVSELSAETLLPLIERGVTLCDRGYQWSSDARLKNASWIRMTEPQLEALMNNVTADVLFIRGKQGMLQEKPAIEKRLSYLNSSEWIDLDGGHHLHMQYPEDVSQAILKSWAKFNQD</sequence>
<dbReference type="PANTHER" id="PTHR43798:SF14">
    <property type="entry name" value="SERINE HYDROLASE-LIKE PROTEIN DDB_G0286239"/>
    <property type="match status" value="1"/>
</dbReference>
<dbReference type="GO" id="GO:0016020">
    <property type="term" value="C:membrane"/>
    <property type="evidence" value="ECO:0007669"/>
    <property type="project" value="TreeGrafter"/>
</dbReference>
<dbReference type="KEGG" id="kpd:CW740_06500"/>
<evidence type="ECO:0000313" key="3">
    <source>
        <dbReference type="EMBL" id="AUD78915.1"/>
    </source>
</evidence>
<dbReference type="Gene3D" id="3.40.50.1820">
    <property type="entry name" value="alpha/beta hydrolase"/>
    <property type="match status" value="1"/>
</dbReference>
<evidence type="ECO:0000256" key="2">
    <source>
        <dbReference type="ARBA" id="ARBA00022801"/>
    </source>
</evidence>
<gene>
    <name evidence="3" type="ORF">CW740_06500</name>
</gene>
<dbReference type="InterPro" id="IPR050266">
    <property type="entry name" value="AB_hydrolase_sf"/>
</dbReference>
<dbReference type="RefSeq" id="WP_106646759.1">
    <property type="nucleotide sequence ID" value="NZ_BMGO01000001.1"/>
</dbReference>
<keyword evidence="2 3" id="KW-0378">Hydrolase</keyword>
<dbReference type="InterPro" id="IPR000073">
    <property type="entry name" value="AB_hydrolase_1"/>
</dbReference>
<evidence type="ECO:0000313" key="4">
    <source>
        <dbReference type="Proteomes" id="UP000232693"/>
    </source>
</evidence>
<accession>A0A2K9A4Z3</accession>
<dbReference type="EMBL" id="CP025120">
    <property type="protein sequence ID" value="AUD78915.1"/>
    <property type="molecule type" value="Genomic_DNA"/>
</dbReference>
<evidence type="ECO:0000256" key="1">
    <source>
        <dbReference type="ARBA" id="ARBA00008645"/>
    </source>
</evidence>